<keyword evidence="2" id="KW-0808">Transferase</keyword>
<dbReference type="Gene3D" id="3.10.490.10">
    <property type="entry name" value="Gamma-glutamyl cyclotransferase-like"/>
    <property type="match status" value="1"/>
</dbReference>
<organism evidence="6 7">
    <name type="scientific">Cercophora samala</name>
    <dbReference type="NCBI Taxonomy" id="330535"/>
    <lineage>
        <taxon>Eukaryota</taxon>
        <taxon>Fungi</taxon>
        <taxon>Dikarya</taxon>
        <taxon>Ascomycota</taxon>
        <taxon>Pezizomycotina</taxon>
        <taxon>Sordariomycetes</taxon>
        <taxon>Sordariomycetidae</taxon>
        <taxon>Sordariales</taxon>
        <taxon>Lasiosphaeriaceae</taxon>
        <taxon>Cercophora</taxon>
    </lineage>
</organism>
<dbReference type="SUPFAM" id="SSF110857">
    <property type="entry name" value="Gamma-glutamyl cyclotransferase-like"/>
    <property type="match status" value="1"/>
</dbReference>
<dbReference type="InterPro" id="IPR036568">
    <property type="entry name" value="GGCT-like_sf"/>
</dbReference>
<dbReference type="InterPro" id="IPR045038">
    <property type="entry name" value="AIG2-like"/>
</dbReference>
<dbReference type="AlphaFoldDB" id="A0AA39ZDR0"/>
<dbReference type="Proteomes" id="UP001174997">
    <property type="component" value="Unassembled WGS sequence"/>
</dbReference>
<dbReference type="PANTHER" id="PTHR31544">
    <property type="entry name" value="AIG2-LIKE PROTEIN D"/>
    <property type="match status" value="1"/>
</dbReference>
<feature type="domain" description="Gamma-glutamylcyclotransferase AIG2-like" evidence="5">
    <location>
        <begin position="55"/>
        <end position="160"/>
    </location>
</feature>
<dbReference type="InterPro" id="IPR009288">
    <property type="entry name" value="AIG2-like_dom"/>
</dbReference>
<comment type="similarity">
    <text evidence="1">Belongs to the gamma-glutamylcyclotransferase family.</text>
</comment>
<evidence type="ECO:0000256" key="4">
    <source>
        <dbReference type="SAM" id="MobiDB-lite"/>
    </source>
</evidence>
<keyword evidence="7" id="KW-1185">Reference proteome</keyword>
<dbReference type="GO" id="GO:0016740">
    <property type="term" value="F:transferase activity"/>
    <property type="evidence" value="ECO:0007669"/>
    <property type="project" value="UniProtKB-KW"/>
</dbReference>
<evidence type="ECO:0000256" key="1">
    <source>
        <dbReference type="ARBA" id="ARBA00008861"/>
    </source>
</evidence>
<evidence type="ECO:0000313" key="6">
    <source>
        <dbReference type="EMBL" id="KAK0669081.1"/>
    </source>
</evidence>
<feature type="region of interest" description="Disordered" evidence="4">
    <location>
        <begin position="1"/>
        <end position="45"/>
    </location>
</feature>
<evidence type="ECO:0000256" key="2">
    <source>
        <dbReference type="ARBA" id="ARBA00022679"/>
    </source>
</evidence>
<evidence type="ECO:0000259" key="5">
    <source>
        <dbReference type="Pfam" id="PF06094"/>
    </source>
</evidence>
<protein>
    <recommendedName>
        <fullName evidence="3">Putative gamma-glutamylcyclotransferase</fullName>
    </recommendedName>
</protein>
<dbReference type="EMBL" id="JAULSY010000047">
    <property type="protein sequence ID" value="KAK0669081.1"/>
    <property type="molecule type" value="Genomic_DNA"/>
</dbReference>
<dbReference type="PANTHER" id="PTHR31544:SF4">
    <property type="entry name" value="GAMMA-GLUTAMYLCYCLOTRANSFERASE-RELATED"/>
    <property type="match status" value="1"/>
</dbReference>
<name>A0AA39ZDR0_9PEZI</name>
<sequence>MTNSPPPPPSPAPLPPKPSMKPSLNFISKPASKSPDHLPPPIPKDTPTAYSPTYFFFYGTLTQPPTLKSVLNLPEETEPVLLPASITGYELTEWGSYKALINGHSTIRGKAYLVESREHQDRLSYYETNAYEIRSCRMEVEDEPERARGEVRGKTFMYAGDGEALKEGRFDRFLWEKRMGVELPRGFGDGMGAE</sequence>
<gene>
    <name evidence="6" type="ORF">QBC41DRAFT_275457</name>
</gene>
<dbReference type="CDD" id="cd06661">
    <property type="entry name" value="GGCT_like"/>
    <property type="match status" value="1"/>
</dbReference>
<evidence type="ECO:0000256" key="3">
    <source>
        <dbReference type="ARBA" id="ARBA00030602"/>
    </source>
</evidence>
<proteinExistence type="inferred from homology"/>
<accession>A0AA39ZDR0</accession>
<dbReference type="Pfam" id="PF06094">
    <property type="entry name" value="GGACT"/>
    <property type="match status" value="1"/>
</dbReference>
<dbReference type="InterPro" id="IPR013024">
    <property type="entry name" value="GGCT-like"/>
</dbReference>
<comment type="caution">
    <text evidence="6">The sequence shown here is derived from an EMBL/GenBank/DDBJ whole genome shotgun (WGS) entry which is preliminary data.</text>
</comment>
<feature type="compositionally biased region" description="Pro residues" evidence="4">
    <location>
        <begin position="1"/>
        <end position="19"/>
    </location>
</feature>
<reference evidence="6" key="1">
    <citation type="submission" date="2023-06" db="EMBL/GenBank/DDBJ databases">
        <title>Genome-scale phylogeny and comparative genomics of the fungal order Sordariales.</title>
        <authorList>
            <consortium name="Lawrence Berkeley National Laboratory"/>
            <person name="Hensen N."/>
            <person name="Bonometti L."/>
            <person name="Westerberg I."/>
            <person name="Brannstrom I.O."/>
            <person name="Guillou S."/>
            <person name="Cros-Aarteil S."/>
            <person name="Calhoun S."/>
            <person name="Haridas S."/>
            <person name="Kuo A."/>
            <person name="Mondo S."/>
            <person name="Pangilinan J."/>
            <person name="Riley R."/>
            <person name="Labutti K."/>
            <person name="Andreopoulos B."/>
            <person name="Lipzen A."/>
            <person name="Chen C."/>
            <person name="Yanf M."/>
            <person name="Daum C."/>
            <person name="Ng V."/>
            <person name="Clum A."/>
            <person name="Steindorff A."/>
            <person name="Ohm R."/>
            <person name="Martin F."/>
            <person name="Silar P."/>
            <person name="Natvig D."/>
            <person name="Lalanne C."/>
            <person name="Gautier V."/>
            <person name="Ament-Velasquez S.L."/>
            <person name="Kruys A."/>
            <person name="Hutchinson M.I."/>
            <person name="Powell A.J."/>
            <person name="Barry K."/>
            <person name="Miller A.N."/>
            <person name="Grigoriev I.V."/>
            <person name="Debuchy R."/>
            <person name="Gladieux P."/>
            <person name="Thoren M.H."/>
            <person name="Johannesson H."/>
        </authorList>
    </citation>
    <scope>NUCLEOTIDE SEQUENCE</scope>
    <source>
        <strain evidence="6">CBS 307.81</strain>
    </source>
</reference>
<evidence type="ECO:0000313" key="7">
    <source>
        <dbReference type="Proteomes" id="UP001174997"/>
    </source>
</evidence>